<evidence type="ECO:0000313" key="1">
    <source>
        <dbReference type="EMBL" id="GIY40285.1"/>
    </source>
</evidence>
<comment type="caution">
    <text evidence="1">The sequence shown here is derived from an EMBL/GenBank/DDBJ whole genome shotgun (WGS) entry which is preliminary data.</text>
</comment>
<keyword evidence="2" id="KW-1185">Reference proteome</keyword>
<gene>
    <name evidence="1" type="ORF">CEXT_202191</name>
</gene>
<protein>
    <submittedName>
        <fullName evidence="1">Uncharacterized protein</fullName>
    </submittedName>
</protein>
<proteinExistence type="predicted"/>
<organism evidence="1 2">
    <name type="scientific">Caerostris extrusa</name>
    <name type="common">Bark spider</name>
    <name type="synonym">Caerostris bankana</name>
    <dbReference type="NCBI Taxonomy" id="172846"/>
    <lineage>
        <taxon>Eukaryota</taxon>
        <taxon>Metazoa</taxon>
        <taxon>Ecdysozoa</taxon>
        <taxon>Arthropoda</taxon>
        <taxon>Chelicerata</taxon>
        <taxon>Arachnida</taxon>
        <taxon>Araneae</taxon>
        <taxon>Araneomorphae</taxon>
        <taxon>Entelegynae</taxon>
        <taxon>Araneoidea</taxon>
        <taxon>Araneidae</taxon>
        <taxon>Caerostris</taxon>
    </lineage>
</organism>
<reference evidence="1 2" key="1">
    <citation type="submission" date="2021-06" db="EMBL/GenBank/DDBJ databases">
        <title>Caerostris extrusa draft genome.</title>
        <authorList>
            <person name="Kono N."/>
            <person name="Arakawa K."/>
        </authorList>
    </citation>
    <scope>NUCLEOTIDE SEQUENCE [LARGE SCALE GENOMIC DNA]</scope>
</reference>
<accession>A0AAV4T2E9</accession>
<dbReference type="AlphaFoldDB" id="A0AAV4T2E9"/>
<evidence type="ECO:0000313" key="2">
    <source>
        <dbReference type="Proteomes" id="UP001054945"/>
    </source>
</evidence>
<dbReference type="EMBL" id="BPLR01010593">
    <property type="protein sequence ID" value="GIY40285.1"/>
    <property type="molecule type" value="Genomic_DNA"/>
</dbReference>
<sequence>MAPLVWARPMWRELAVPYSQQREAFCARVARGRARPTSLVRRRTLPQRIRAHLAFSISWPFSAILTRSTIRN</sequence>
<name>A0AAV4T2E9_CAEEX</name>
<dbReference type="Proteomes" id="UP001054945">
    <property type="component" value="Unassembled WGS sequence"/>
</dbReference>